<dbReference type="AlphaFoldDB" id="A0AAV2BKN7"/>
<reference evidence="2 3" key="1">
    <citation type="submission" date="2024-04" db="EMBL/GenBank/DDBJ databases">
        <authorList>
            <person name="Rising A."/>
            <person name="Reimegard J."/>
            <person name="Sonavane S."/>
            <person name="Akerstrom W."/>
            <person name="Nylinder S."/>
            <person name="Hedman E."/>
            <person name="Kallberg Y."/>
        </authorList>
    </citation>
    <scope>NUCLEOTIDE SEQUENCE [LARGE SCALE GENOMIC DNA]</scope>
</reference>
<feature type="compositionally biased region" description="Polar residues" evidence="1">
    <location>
        <begin position="410"/>
        <end position="430"/>
    </location>
</feature>
<feature type="region of interest" description="Disordered" evidence="1">
    <location>
        <begin position="392"/>
        <end position="488"/>
    </location>
</feature>
<feature type="compositionally biased region" description="Polar residues" evidence="1">
    <location>
        <begin position="440"/>
        <end position="460"/>
    </location>
</feature>
<sequence>MDEKLKLKVRSRRFGYLLKLAQELFSREPMKLGLQAFHDITSAVEDFSLEELKDFAEEIQVIYNKYLTYVVNGCQLHTALELFECSESMMKELFIVHPQVLRGLLVTFAQNDKMDEAYKFFLQGCSRKIYSIAQTETEESIWCLTVMSSWTIFEVEFIIKSFIKNVCLAWDGKTNYEIDQQPLVKIVFKESEEDSLEIDCLKKSRGIDSAKEIVCSVLQSLDSSIKWIEKQNPVCLKLVFETIYNHWINKSPNFLRKKNSRKNLLEDVRPIADKIQLSEERFGFKYSTESNSVKSLGKVLDELTPEYSVADTSHQLNSDKIGDSLLTSKLPENCQLTAPKRAFLDNNNQQSADFSVSRNIEPEQIVSDLSVSRNIALEQIISDLSVSRSIEPEQSISDLSASRRNEKEQIGSNLSVSRSIEPEQSISDLSASRRNETEQIDSNLSVSRSIEPEQSISDLSVSRRNETEQIHSNLSVSRSIEPEQSISDLSVSRRNEKVQVISDLSASRSIKQVVSVFSISGSSEQEQIISSSNQLSPYAHLSTTTCPTPDGKVSDTDASENIPTDFCSESVNQPISKINVRKICKKMKVLKSLGQLKSKKSVSKAVKLRKKYHGARKKNKPVLKKDVTLLPGSEESFTTTKNMKPGSSKQACSSKPCRIENFQITLRKSAQAGVDKRVVNQASEVRLAEPKSSKSVLNVPEIVFQKIVLFLRSKVLLKCKDLQPHQQQEKANHLATLFIQSNVVDVLDKKTMKLLSEFAIGCI</sequence>
<comment type="caution">
    <text evidence="2">The sequence shown here is derived from an EMBL/GenBank/DDBJ whole genome shotgun (WGS) entry which is preliminary data.</text>
</comment>
<dbReference type="EMBL" id="CAXIEN010000405">
    <property type="protein sequence ID" value="CAL1296813.1"/>
    <property type="molecule type" value="Genomic_DNA"/>
</dbReference>
<evidence type="ECO:0000313" key="2">
    <source>
        <dbReference type="EMBL" id="CAL1296813.1"/>
    </source>
</evidence>
<keyword evidence="3" id="KW-1185">Reference proteome</keyword>
<protein>
    <submittedName>
        <fullName evidence="2">Uncharacterized protein</fullName>
    </submittedName>
</protein>
<name>A0AAV2BKN7_9ARAC</name>
<feature type="compositionally biased region" description="Polar residues" evidence="1">
    <location>
        <begin position="470"/>
        <end position="488"/>
    </location>
</feature>
<accession>A0AAV2BKN7</accession>
<proteinExistence type="predicted"/>
<organism evidence="2 3">
    <name type="scientific">Larinioides sclopetarius</name>
    <dbReference type="NCBI Taxonomy" id="280406"/>
    <lineage>
        <taxon>Eukaryota</taxon>
        <taxon>Metazoa</taxon>
        <taxon>Ecdysozoa</taxon>
        <taxon>Arthropoda</taxon>
        <taxon>Chelicerata</taxon>
        <taxon>Arachnida</taxon>
        <taxon>Araneae</taxon>
        <taxon>Araneomorphae</taxon>
        <taxon>Entelegynae</taxon>
        <taxon>Araneoidea</taxon>
        <taxon>Araneidae</taxon>
        <taxon>Larinioides</taxon>
    </lineage>
</organism>
<gene>
    <name evidence="2" type="ORF">LARSCL_LOCUS19946</name>
</gene>
<evidence type="ECO:0000256" key="1">
    <source>
        <dbReference type="SAM" id="MobiDB-lite"/>
    </source>
</evidence>
<dbReference type="Proteomes" id="UP001497382">
    <property type="component" value="Unassembled WGS sequence"/>
</dbReference>
<evidence type="ECO:0000313" key="3">
    <source>
        <dbReference type="Proteomes" id="UP001497382"/>
    </source>
</evidence>